<evidence type="ECO:0000256" key="1">
    <source>
        <dbReference type="ARBA" id="ARBA00011043"/>
    </source>
</evidence>
<accession>A0A381RKU6</accession>
<keyword evidence="3" id="KW-0547">Nucleotide-binding</keyword>
<dbReference type="GO" id="GO:0002098">
    <property type="term" value="P:tRNA wobble uridine modification"/>
    <property type="evidence" value="ECO:0007669"/>
    <property type="project" value="TreeGrafter"/>
</dbReference>
<reference evidence="8" key="1">
    <citation type="submission" date="2018-05" db="EMBL/GenBank/DDBJ databases">
        <authorList>
            <person name="Lanie J.A."/>
            <person name="Ng W.-L."/>
            <person name="Kazmierczak K.M."/>
            <person name="Andrzejewski T.M."/>
            <person name="Davidsen T.M."/>
            <person name="Wayne K.J."/>
            <person name="Tettelin H."/>
            <person name="Glass J.I."/>
            <person name="Rusch D."/>
            <person name="Podicherti R."/>
            <person name="Tsui H.-C.T."/>
            <person name="Winkler M.E."/>
        </authorList>
    </citation>
    <scope>NUCLEOTIDE SEQUENCE</scope>
</reference>
<evidence type="ECO:0008006" key="9">
    <source>
        <dbReference type="Google" id="ProtNLM"/>
    </source>
</evidence>
<organism evidence="8">
    <name type="scientific">marine metagenome</name>
    <dbReference type="NCBI Taxonomy" id="408172"/>
    <lineage>
        <taxon>unclassified sequences</taxon>
        <taxon>metagenomes</taxon>
        <taxon>ecological metagenomes</taxon>
    </lineage>
</organism>
<dbReference type="InterPro" id="IPR027266">
    <property type="entry name" value="TrmE/GcvT-like"/>
</dbReference>
<dbReference type="GO" id="GO:0030488">
    <property type="term" value="P:tRNA methylation"/>
    <property type="evidence" value="ECO:0007669"/>
    <property type="project" value="TreeGrafter"/>
</dbReference>
<dbReference type="AlphaFoldDB" id="A0A381RKU6"/>
<dbReference type="InterPro" id="IPR018948">
    <property type="entry name" value="GTP-bd_TrmE_N"/>
</dbReference>
<keyword evidence="4" id="KW-0342">GTP-binding</keyword>
<evidence type="ECO:0000256" key="4">
    <source>
        <dbReference type="ARBA" id="ARBA00023134"/>
    </source>
</evidence>
<evidence type="ECO:0000259" key="6">
    <source>
        <dbReference type="Pfam" id="PF10396"/>
    </source>
</evidence>
<keyword evidence="2" id="KW-0819">tRNA processing</keyword>
<dbReference type="NCBIfam" id="TIGR00450">
    <property type="entry name" value="mnmE_trmE_thdF"/>
    <property type="match status" value="1"/>
</dbReference>
<feature type="domain" description="MnmE helical" evidence="7">
    <location>
        <begin position="129"/>
        <end position="454"/>
    </location>
</feature>
<proteinExistence type="inferred from homology"/>
<dbReference type="Gene3D" id="1.20.120.430">
    <property type="entry name" value="tRNA modification GTPase MnmE domain 2"/>
    <property type="match status" value="1"/>
</dbReference>
<dbReference type="SUPFAM" id="SSF52540">
    <property type="entry name" value="P-loop containing nucleoside triphosphate hydrolases"/>
    <property type="match status" value="1"/>
</dbReference>
<dbReference type="Pfam" id="PF10396">
    <property type="entry name" value="TrmE_N"/>
    <property type="match status" value="1"/>
</dbReference>
<dbReference type="NCBIfam" id="TIGR00231">
    <property type="entry name" value="small_GTP"/>
    <property type="match status" value="1"/>
</dbReference>
<dbReference type="Pfam" id="PF12631">
    <property type="entry name" value="MnmE_helical"/>
    <property type="match status" value="1"/>
</dbReference>
<gene>
    <name evidence="8" type="ORF">METZ01_LOCUS45310</name>
</gene>
<feature type="non-terminal residue" evidence="8">
    <location>
        <position position="1"/>
    </location>
</feature>
<dbReference type="EMBL" id="UINC01002060">
    <property type="protein sequence ID" value="SUZ92456.1"/>
    <property type="molecule type" value="Genomic_DNA"/>
</dbReference>
<dbReference type="SUPFAM" id="SSF103025">
    <property type="entry name" value="Folate-binding domain"/>
    <property type="match status" value="1"/>
</dbReference>
<evidence type="ECO:0000259" key="5">
    <source>
        <dbReference type="Pfam" id="PF01926"/>
    </source>
</evidence>
<feature type="domain" description="GTP-binding protein TrmE N-terminal" evidence="6">
    <location>
        <begin position="7"/>
        <end position="126"/>
    </location>
</feature>
<protein>
    <recommendedName>
        <fullName evidence="9">TrmE-type G domain-containing protein</fullName>
    </recommendedName>
</protein>
<dbReference type="NCBIfam" id="NF003661">
    <property type="entry name" value="PRK05291.1-3"/>
    <property type="match status" value="1"/>
</dbReference>
<dbReference type="GO" id="GO:0003924">
    <property type="term" value="F:GTPase activity"/>
    <property type="evidence" value="ECO:0007669"/>
    <property type="project" value="InterPro"/>
</dbReference>
<dbReference type="SUPFAM" id="SSF116878">
    <property type="entry name" value="TrmE connector domain"/>
    <property type="match status" value="1"/>
</dbReference>
<dbReference type="InterPro" id="IPR027368">
    <property type="entry name" value="MnmE_dom2"/>
</dbReference>
<dbReference type="InterPro" id="IPR004520">
    <property type="entry name" value="GTPase_MnmE"/>
</dbReference>
<dbReference type="InterPro" id="IPR025867">
    <property type="entry name" value="MnmE_helical"/>
</dbReference>
<evidence type="ECO:0000256" key="2">
    <source>
        <dbReference type="ARBA" id="ARBA00022694"/>
    </source>
</evidence>
<dbReference type="PANTHER" id="PTHR42714">
    <property type="entry name" value="TRNA MODIFICATION GTPASE GTPBP3"/>
    <property type="match status" value="1"/>
</dbReference>
<sequence>VFNTDDTIVAIATPPGRGGIGVVRLSGPNAQSIAGALLGNHTRLKPRTATLATLEEIASDNDTERIDQVLATSFPGPASYTGDDVVELSAHGSPVVLEAIVKAAMRFGARLAEPGEFTLRGFLNGRIDLVQAEAVADLVDSVTPLQARLAYDQLEGTLSTEIKAIDGTLFDLIAGLEASLDFPEEGYHFVDRRKTVTAIVDIGARISGLLEGGRRGRVIREGRQVAIIGSPNTGKSSIFNGLVGAGRAIVTDVAGTTRDLVTETIDVCGVPVRLVDTAGIRETGDAVEVEGVIRARSVMAVADLSLLVFDQSRPFDNSDLQLLEETSSCRRLIVANKGDLPLAWASDPFTAVSSRIVKATATTEAGLEALREALTAELVAEEPSRDSPAITNTRHLDLLERARGELDRAAQAVSAEISEEFVLADLQRARAILEEITGQRTTEDLLQHIFKRFCIGK</sequence>
<evidence type="ECO:0000259" key="7">
    <source>
        <dbReference type="Pfam" id="PF12631"/>
    </source>
</evidence>
<dbReference type="PANTHER" id="PTHR42714:SF2">
    <property type="entry name" value="TRNA MODIFICATION GTPASE GTPBP3, MITOCHONDRIAL"/>
    <property type="match status" value="1"/>
</dbReference>
<dbReference type="GO" id="GO:0005525">
    <property type="term" value="F:GTP binding"/>
    <property type="evidence" value="ECO:0007669"/>
    <property type="project" value="UniProtKB-KW"/>
</dbReference>
<evidence type="ECO:0000256" key="3">
    <source>
        <dbReference type="ARBA" id="ARBA00022741"/>
    </source>
</evidence>
<dbReference type="Gene3D" id="3.30.1360.120">
    <property type="entry name" value="Probable tRNA modification gtpase trme, domain 1"/>
    <property type="match status" value="1"/>
</dbReference>
<dbReference type="Pfam" id="PF01926">
    <property type="entry name" value="MMR_HSR1"/>
    <property type="match status" value="1"/>
</dbReference>
<dbReference type="CDD" id="cd14858">
    <property type="entry name" value="TrmE_N"/>
    <property type="match status" value="1"/>
</dbReference>
<dbReference type="InterPro" id="IPR031168">
    <property type="entry name" value="G_TrmE"/>
</dbReference>
<feature type="domain" description="G" evidence="5">
    <location>
        <begin position="224"/>
        <end position="337"/>
    </location>
</feature>
<evidence type="ECO:0000313" key="8">
    <source>
        <dbReference type="EMBL" id="SUZ92456.1"/>
    </source>
</evidence>
<dbReference type="InterPro" id="IPR006073">
    <property type="entry name" value="GTP-bd"/>
</dbReference>
<dbReference type="HAMAP" id="MF_00379">
    <property type="entry name" value="GTPase_MnmE"/>
    <property type="match status" value="1"/>
</dbReference>
<dbReference type="CDD" id="cd04164">
    <property type="entry name" value="trmE"/>
    <property type="match status" value="1"/>
</dbReference>
<dbReference type="GO" id="GO:0005737">
    <property type="term" value="C:cytoplasm"/>
    <property type="evidence" value="ECO:0007669"/>
    <property type="project" value="TreeGrafter"/>
</dbReference>
<dbReference type="Gene3D" id="3.40.50.300">
    <property type="entry name" value="P-loop containing nucleotide triphosphate hydrolases"/>
    <property type="match status" value="1"/>
</dbReference>
<name>A0A381RKU6_9ZZZZ</name>
<dbReference type="InterPro" id="IPR027417">
    <property type="entry name" value="P-loop_NTPase"/>
</dbReference>
<dbReference type="InterPro" id="IPR005225">
    <property type="entry name" value="Small_GTP-bd"/>
</dbReference>
<comment type="similarity">
    <text evidence="1">Belongs to the TRAFAC class TrmE-Era-EngA-EngB-Septin-like GTPase superfamily. TrmE GTPase family.</text>
</comment>